<feature type="region of interest" description="Disordered" evidence="1">
    <location>
        <begin position="29"/>
        <end position="60"/>
    </location>
</feature>
<sequence length="554" mass="65037">MPYPFASGGRPFQGSATPSQNQLVLWGQNQHNSTSSSHGGWSNENRNNQANNSGLQLGRNNIGERQLRRGFFWEQSKDILAERRLHGPRHQYNQENQSLYHRPPYENLNTPAHNLSLQRRGHNIGERQLQKGIFGEQNRHSLAERRHYGSRYQYDRENQNLYGRPPHNDRDNQANNFGCMSQSSLLWGNRNQRHQEHRERRPELWRNLNRPNDRERVDSSASSLKTMEPQERHEWSFSPTSELNRPIYFKDANGVYHRLNFSQPETHGSQVLPSNRLRPRQFHVEGSLQMRRGFAPQNTLETLNQTKSTPKISQKPESQICSEESRENQNELVDYCDVPGNREEDLERLDIRERTPLRSRPVEEKSEESLARSLLREYNSPPNDNRDNLAFNSQLQFGGHNIGERQLQKGIFGEQNRHSLAERRHYESRYQYDRENQNLYGRPPHDDRDNQANNFGCVPQSSLLWGNRNQRHQEKAGNEENQDPATVLQDGFGPEISRKIQEQSHEIVENREKQRRRGPDMEESQSEKRKKAMKKCLISCCCFACFLFARRSRD</sequence>
<reference evidence="2" key="1">
    <citation type="submission" date="2020-10" db="EMBL/GenBank/DDBJ databases">
        <authorList>
            <person name="Kikuchi T."/>
        </authorList>
    </citation>
    <scope>NUCLEOTIDE SEQUENCE</scope>
    <source>
        <strain evidence="2">NKZ352</strain>
    </source>
</reference>
<protein>
    <submittedName>
        <fullName evidence="2">Uncharacterized protein</fullName>
    </submittedName>
</protein>
<evidence type="ECO:0000256" key="1">
    <source>
        <dbReference type="SAM" id="MobiDB-lite"/>
    </source>
</evidence>
<feature type="compositionally biased region" description="Low complexity" evidence="1">
    <location>
        <begin position="43"/>
        <end position="52"/>
    </location>
</feature>
<dbReference type="AlphaFoldDB" id="A0A8S1GRY1"/>
<dbReference type="EMBL" id="CAJGYM010000004">
    <property type="protein sequence ID" value="CAD6186226.1"/>
    <property type="molecule type" value="Genomic_DNA"/>
</dbReference>
<feature type="region of interest" description="Disordered" evidence="1">
    <location>
        <begin position="191"/>
        <end position="237"/>
    </location>
</feature>
<proteinExistence type="predicted"/>
<feature type="compositionally biased region" description="Basic and acidic residues" evidence="1">
    <location>
        <begin position="496"/>
        <end position="520"/>
    </location>
</feature>
<feature type="region of interest" description="Disordered" evidence="1">
    <location>
        <begin position="470"/>
        <end position="528"/>
    </location>
</feature>
<evidence type="ECO:0000313" key="2">
    <source>
        <dbReference type="EMBL" id="CAD6186226.1"/>
    </source>
</evidence>
<feature type="compositionally biased region" description="Basic and acidic residues" evidence="1">
    <location>
        <begin position="193"/>
        <end position="204"/>
    </location>
</feature>
<keyword evidence="3" id="KW-1185">Reference proteome</keyword>
<organism evidence="2 3">
    <name type="scientific">Caenorhabditis auriculariae</name>
    <dbReference type="NCBI Taxonomy" id="2777116"/>
    <lineage>
        <taxon>Eukaryota</taxon>
        <taxon>Metazoa</taxon>
        <taxon>Ecdysozoa</taxon>
        <taxon>Nematoda</taxon>
        <taxon>Chromadorea</taxon>
        <taxon>Rhabditida</taxon>
        <taxon>Rhabditina</taxon>
        <taxon>Rhabditomorpha</taxon>
        <taxon>Rhabditoidea</taxon>
        <taxon>Rhabditidae</taxon>
        <taxon>Peloderinae</taxon>
        <taxon>Caenorhabditis</taxon>
    </lineage>
</organism>
<feature type="compositionally biased region" description="Polar residues" evidence="1">
    <location>
        <begin position="303"/>
        <end position="322"/>
    </location>
</feature>
<evidence type="ECO:0000313" key="3">
    <source>
        <dbReference type="Proteomes" id="UP000835052"/>
    </source>
</evidence>
<name>A0A8S1GRY1_9PELO</name>
<feature type="compositionally biased region" description="Polar residues" evidence="1">
    <location>
        <begin position="29"/>
        <end position="42"/>
    </location>
</feature>
<comment type="caution">
    <text evidence="2">The sequence shown here is derived from an EMBL/GenBank/DDBJ whole genome shotgun (WGS) entry which is preliminary data.</text>
</comment>
<feature type="region of interest" description="Disordered" evidence="1">
    <location>
        <begin position="303"/>
        <end position="332"/>
    </location>
</feature>
<accession>A0A8S1GRY1</accession>
<dbReference type="Proteomes" id="UP000835052">
    <property type="component" value="Unassembled WGS sequence"/>
</dbReference>
<gene>
    <name evidence="2" type="ORF">CAUJ_LOCUS2145</name>
</gene>